<feature type="compositionally biased region" description="Low complexity" evidence="8">
    <location>
        <begin position="354"/>
        <end position="366"/>
    </location>
</feature>
<comment type="subcellular location">
    <subcellularLocation>
        <location evidence="1">Cell membrane</location>
        <topology evidence="1">Peripheral membrane protein</topology>
    </subcellularLocation>
</comment>
<dbReference type="InterPro" id="IPR003593">
    <property type="entry name" value="AAA+_ATPase"/>
</dbReference>
<keyword evidence="5" id="KW-0547">Nucleotide-binding</keyword>
<feature type="region of interest" description="Disordered" evidence="8">
    <location>
        <begin position="254"/>
        <end position="298"/>
    </location>
</feature>
<keyword evidence="6 10" id="KW-0067">ATP-binding</keyword>
<dbReference type="Proteomes" id="UP000536624">
    <property type="component" value="Unassembled WGS sequence"/>
</dbReference>
<dbReference type="Pfam" id="PF00005">
    <property type="entry name" value="ABC_tran"/>
    <property type="match status" value="1"/>
</dbReference>
<evidence type="ECO:0000256" key="8">
    <source>
        <dbReference type="SAM" id="MobiDB-lite"/>
    </source>
</evidence>
<protein>
    <submittedName>
        <fullName evidence="10">Peptide ABC transporter ATP-binding protein</fullName>
    </submittedName>
</protein>
<comment type="caution">
    <text evidence="10">The sequence shown here is derived from an EMBL/GenBank/DDBJ whole genome shotgun (WGS) entry which is preliminary data.</text>
</comment>
<dbReference type="PROSITE" id="PS00211">
    <property type="entry name" value="ABC_TRANSPORTER_1"/>
    <property type="match status" value="1"/>
</dbReference>
<dbReference type="EMBL" id="JAALLH010000001">
    <property type="protein sequence ID" value="NIY67959.1"/>
    <property type="molecule type" value="Genomic_DNA"/>
</dbReference>
<evidence type="ECO:0000256" key="3">
    <source>
        <dbReference type="ARBA" id="ARBA00022448"/>
    </source>
</evidence>
<dbReference type="GO" id="GO:0015833">
    <property type="term" value="P:peptide transport"/>
    <property type="evidence" value="ECO:0007669"/>
    <property type="project" value="InterPro"/>
</dbReference>
<feature type="compositionally biased region" description="Low complexity" evidence="8">
    <location>
        <begin position="335"/>
        <end position="345"/>
    </location>
</feature>
<dbReference type="PANTHER" id="PTHR43297">
    <property type="entry name" value="OLIGOPEPTIDE TRANSPORT ATP-BINDING PROTEIN APPD"/>
    <property type="match status" value="1"/>
</dbReference>
<evidence type="ECO:0000256" key="5">
    <source>
        <dbReference type="ARBA" id="ARBA00022741"/>
    </source>
</evidence>
<dbReference type="InterPro" id="IPR050388">
    <property type="entry name" value="ABC_Ni/Peptide_Import"/>
</dbReference>
<dbReference type="RefSeq" id="WP_167503093.1">
    <property type="nucleotide sequence ID" value="NZ_JAALLH010000001.1"/>
</dbReference>
<dbReference type="SUPFAM" id="SSF52540">
    <property type="entry name" value="P-loop containing nucleoside triphosphate hydrolases"/>
    <property type="match status" value="1"/>
</dbReference>
<proteinExistence type="inferred from homology"/>
<feature type="region of interest" description="Disordered" evidence="8">
    <location>
        <begin position="335"/>
        <end position="366"/>
    </location>
</feature>
<keyword evidence="3" id="KW-0813">Transport</keyword>
<dbReference type="InterPro" id="IPR003439">
    <property type="entry name" value="ABC_transporter-like_ATP-bd"/>
</dbReference>
<dbReference type="SMART" id="SM00382">
    <property type="entry name" value="AAA"/>
    <property type="match status" value="1"/>
</dbReference>
<evidence type="ECO:0000256" key="2">
    <source>
        <dbReference type="ARBA" id="ARBA00005417"/>
    </source>
</evidence>
<dbReference type="GO" id="GO:0016887">
    <property type="term" value="F:ATP hydrolysis activity"/>
    <property type="evidence" value="ECO:0007669"/>
    <property type="project" value="InterPro"/>
</dbReference>
<dbReference type="GO" id="GO:0005886">
    <property type="term" value="C:plasma membrane"/>
    <property type="evidence" value="ECO:0007669"/>
    <property type="project" value="UniProtKB-SubCell"/>
</dbReference>
<gene>
    <name evidence="10" type="ORF">SMALB_6035</name>
</gene>
<keyword evidence="4" id="KW-1003">Cell membrane</keyword>
<name>A0A7X6AZ14_STRMQ</name>
<dbReference type="CDD" id="cd03257">
    <property type="entry name" value="ABC_NikE_OppD_transporters"/>
    <property type="match status" value="1"/>
</dbReference>
<evidence type="ECO:0000256" key="4">
    <source>
        <dbReference type="ARBA" id="ARBA00022475"/>
    </source>
</evidence>
<evidence type="ECO:0000313" key="10">
    <source>
        <dbReference type="EMBL" id="NIY67959.1"/>
    </source>
</evidence>
<dbReference type="Gene3D" id="3.40.50.300">
    <property type="entry name" value="P-loop containing nucleotide triphosphate hydrolases"/>
    <property type="match status" value="1"/>
</dbReference>
<feature type="domain" description="ABC transporter" evidence="9">
    <location>
        <begin position="7"/>
        <end position="256"/>
    </location>
</feature>
<dbReference type="PROSITE" id="PS50893">
    <property type="entry name" value="ABC_TRANSPORTER_2"/>
    <property type="match status" value="1"/>
</dbReference>
<dbReference type="InterPro" id="IPR013563">
    <property type="entry name" value="Oligopep_ABC_C"/>
</dbReference>
<keyword evidence="7" id="KW-0472">Membrane</keyword>
<dbReference type="InterPro" id="IPR027417">
    <property type="entry name" value="P-loop_NTPase"/>
</dbReference>
<sequence length="380" mass="40619">MTRLLEVRDLRVQFRTRDGIAEAVGGVSYGVDAGRTLAVLGESGSGKSVTAQAVMGILDSPPGRITGGEVLFRGRDLLTMRAEQRRRIRGAAMAMIFQDALSALNPVLTVGAQLAEMYEVHRGMSRGDARRRAVELMDRVRIPAAGQRAGDYPHQFSGGMRQRIMIAMAIALEPDLIIADEPTTALDVTVQAQVMDLLAELRREYAMGLVLITHDLGVVADVADTIAVMYAGRIVETAPVRDLYRRPAHPYTRGLLDSVPRVHHGGGQARRGHGDHGRHERHGGHGAHRGGKLYAIKGAPPSPLALPPGCPFHPRCPRAQEVCRVERPPLYEVTAAGTSPAGASPPGAPPASPASPASLVSSASGGRTSACHFWKEELHA</sequence>
<dbReference type="GO" id="GO:0005524">
    <property type="term" value="F:ATP binding"/>
    <property type="evidence" value="ECO:0007669"/>
    <property type="project" value="UniProtKB-KW"/>
</dbReference>
<dbReference type="Pfam" id="PF08352">
    <property type="entry name" value="oligo_HPY"/>
    <property type="match status" value="2"/>
</dbReference>
<comment type="similarity">
    <text evidence="2">Belongs to the ABC transporter superfamily.</text>
</comment>
<evidence type="ECO:0000256" key="1">
    <source>
        <dbReference type="ARBA" id="ARBA00004202"/>
    </source>
</evidence>
<accession>A0A7X6AZ14</accession>
<dbReference type="AlphaFoldDB" id="A0A7X6AZ14"/>
<evidence type="ECO:0000256" key="6">
    <source>
        <dbReference type="ARBA" id="ARBA00022840"/>
    </source>
</evidence>
<dbReference type="PANTHER" id="PTHR43297:SF2">
    <property type="entry name" value="DIPEPTIDE TRANSPORT ATP-BINDING PROTEIN DPPD"/>
    <property type="match status" value="1"/>
</dbReference>
<evidence type="ECO:0000256" key="7">
    <source>
        <dbReference type="ARBA" id="ARBA00023136"/>
    </source>
</evidence>
<evidence type="ECO:0000313" key="11">
    <source>
        <dbReference type="Proteomes" id="UP000536624"/>
    </source>
</evidence>
<feature type="compositionally biased region" description="Basic residues" evidence="8">
    <location>
        <begin position="279"/>
        <end position="291"/>
    </location>
</feature>
<reference evidence="10 11" key="1">
    <citation type="submission" date="2020-02" db="EMBL/GenBank/DDBJ databases">
        <title>Streptomyces malaysiensis DSM14702 (JHCC583434, PFL_A843) Genome sequencing and assembly.</title>
        <authorList>
            <person name="Samborskyy M."/>
        </authorList>
    </citation>
    <scope>NUCLEOTIDE SEQUENCE [LARGE SCALE GENOMIC DNA]</scope>
    <source>
        <strain evidence="10 11">DSM 14702</strain>
    </source>
</reference>
<organism evidence="10 11">
    <name type="scientific">Streptomyces malaysiensis</name>
    <dbReference type="NCBI Taxonomy" id="92644"/>
    <lineage>
        <taxon>Bacteria</taxon>
        <taxon>Bacillati</taxon>
        <taxon>Actinomycetota</taxon>
        <taxon>Actinomycetes</taxon>
        <taxon>Kitasatosporales</taxon>
        <taxon>Streptomycetaceae</taxon>
        <taxon>Streptomyces</taxon>
        <taxon>Streptomyces violaceusniger group</taxon>
    </lineage>
</organism>
<evidence type="ECO:0000259" key="9">
    <source>
        <dbReference type="PROSITE" id="PS50893"/>
    </source>
</evidence>
<dbReference type="NCBIfam" id="TIGR01727">
    <property type="entry name" value="oligo_HPY"/>
    <property type="match status" value="1"/>
</dbReference>
<dbReference type="InterPro" id="IPR017871">
    <property type="entry name" value="ABC_transporter-like_CS"/>
</dbReference>
<dbReference type="FunFam" id="3.40.50.300:FF:000016">
    <property type="entry name" value="Oligopeptide ABC transporter ATP-binding component"/>
    <property type="match status" value="1"/>
</dbReference>